<organism evidence="8 9">
    <name type="scientific">Plectosphaerella plurivora</name>
    <dbReference type="NCBI Taxonomy" id="936078"/>
    <lineage>
        <taxon>Eukaryota</taxon>
        <taxon>Fungi</taxon>
        <taxon>Dikarya</taxon>
        <taxon>Ascomycota</taxon>
        <taxon>Pezizomycotina</taxon>
        <taxon>Sordariomycetes</taxon>
        <taxon>Hypocreomycetidae</taxon>
        <taxon>Glomerellales</taxon>
        <taxon>Plectosphaerellaceae</taxon>
        <taxon>Plectosphaerella</taxon>
    </lineage>
</organism>
<accession>A0A9P8VJX1</accession>
<evidence type="ECO:0000256" key="3">
    <source>
        <dbReference type="ARBA" id="ARBA00022989"/>
    </source>
</evidence>
<keyword evidence="3 6" id="KW-1133">Transmembrane helix</keyword>
<dbReference type="Proteomes" id="UP000770015">
    <property type="component" value="Unassembled WGS sequence"/>
</dbReference>
<feature type="domain" description="Major facilitator superfamily (MFS) profile" evidence="7">
    <location>
        <begin position="53"/>
        <end position="551"/>
    </location>
</feature>
<dbReference type="Pfam" id="PF07690">
    <property type="entry name" value="MFS_1"/>
    <property type="match status" value="1"/>
</dbReference>
<evidence type="ECO:0000256" key="4">
    <source>
        <dbReference type="ARBA" id="ARBA00023136"/>
    </source>
</evidence>
<feature type="region of interest" description="Disordered" evidence="5">
    <location>
        <begin position="1"/>
        <end position="45"/>
    </location>
</feature>
<keyword evidence="4 6" id="KW-0472">Membrane</keyword>
<dbReference type="FunFam" id="1.20.1250.20:FF:000670">
    <property type="entry name" value="MFS general substrate transporter"/>
    <property type="match status" value="1"/>
</dbReference>
<dbReference type="InterPro" id="IPR020846">
    <property type="entry name" value="MFS_dom"/>
</dbReference>
<feature type="transmembrane region" description="Helical" evidence="6">
    <location>
        <begin position="324"/>
        <end position="348"/>
    </location>
</feature>
<feature type="transmembrane region" description="Helical" evidence="6">
    <location>
        <begin position="253"/>
        <end position="274"/>
    </location>
</feature>
<sequence length="560" mass="59845">MPIANASPQNAAPERTPLLKSQSQDPEADYTTFPKGPEPKEEDWKPPKGFWIIQVALWSNVFLSGFDGTITASTYALIGSEFHAANHASWLTTSYLITSTAFQPLYGRFSDLLGRRVCFFLSTITFTAGCLGCSVADSMLSLNAMRALTGFGGGGLITMATIVNSDLIPFRKRGMYQAIQNILVGLGAVSGASLGGVIAVEMGWRWCFALQVPVSLLALAVGYAVLQDPPTPVERMVQPAKGIRRLKSVLARLDLSGSVVLVLALAAQLAGLSLGGNEYAWASVPVIGSLVASIALLAIFLVIEARTQAFPIIPLEMLKGCQPVMVQLTNVFAGMAAYAYLFMIPLFFQAVRGDSASTAGFRLVVPSVATPIGGVIAGFMMQRGCKMSYNVRLGTAMMFLGNLLAIGLGQKGASWSDVVFLLPANLGLGLTNPSVLFSFVSLFEHQEQAVATSTVYLIRSMGTIYGVTMTSAVVQNVLVNKLPGALGDIQGKDEIIESIRQSVFAIDDLSPALQVVVRTVYFDALKLAFVVATSVAMLSFCFSWTVRVDSLGRRTGGQRR</sequence>
<dbReference type="Gene3D" id="1.20.1250.20">
    <property type="entry name" value="MFS general substrate transporter like domains"/>
    <property type="match status" value="2"/>
</dbReference>
<dbReference type="PROSITE" id="PS50850">
    <property type="entry name" value="MFS"/>
    <property type="match status" value="1"/>
</dbReference>
<name>A0A9P8VJX1_9PEZI</name>
<dbReference type="SUPFAM" id="SSF103473">
    <property type="entry name" value="MFS general substrate transporter"/>
    <property type="match status" value="1"/>
</dbReference>
<feature type="transmembrane region" description="Helical" evidence="6">
    <location>
        <begin position="527"/>
        <end position="546"/>
    </location>
</feature>
<evidence type="ECO:0000256" key="5">
    <source>
        <dbReference type="SAM" id="MobiDB-lite"/>
    </source>
</evidence>
<feature type="transmembrane region" description="Helical" evidence="6">
    <location>
        <begin position="391"/>
        <end position="408"/>
    </location>
</feature>
<evidence type="ECO:0000256" key="2">
    <source>
        <dbReference type="ARBA" id="ARBA00022692"/>
    </source>
</evidence>
<dbReference type="CDD" id="cd17502">
    <property type="entry name" value="MFS_Azr1_MDR_like"/>
    <property type="match status" value="1"/>
</dbReference>
<dbReference type="PANTHER" id="PTHR23501">
    <property type="entry name" value="MAJOR FACILITATOR SUPERFAMILY"/>
    <property type="match status" value="1"/>
</dbReference>
<reference evidence="8" key="1">
    <citation type="journal article" date="2021" name="Nat. Commun.">
        <title>Genetic determinants of endophytism in the Arabidopsis root mycobiome.</title>
        <authorList>
            <person name="Mesny F."/>
            <person name="Miyauchi S."/>
            <person name="Thiergart T."/>
            <person name="Pickel B."/>
            <person name="Atanasova L."/>
            <person name="Karlsson M."/>
            <person name="Huettel B."/>
            <person name="Barry K.W."/>
            <person name="Haridas S."/>
            <person name="Chen C."/>
            <person name="Bauer D."/>
            <person name="Andreopoulos W."/>
            <person name="Pangilinan J."/>
            <person name="LaButti K."/>
            <person name="Riley R."/>
            <person name="Lipzen A."/>
            <person name="Clum A."/>
            <person name="Drula E."/>
            <person name="Henrissat B."/>
            <person name="Kohler A."/>
            <person name="Grigoriev I.V."/>
            <person name="Martin F.M."/>
            <person name="Hacquard S."/>
        </authorList>
    </citation>
    <scope>NUCLEOTIDE SEQUENCE</scope>
    <source>
        <strain evidence="8">MPI-SDFR-AT-0117</strain>
    </source>
</reference>
<feature type="transmembrane region" description="Helical" evidence="6">
    <location>
        <begin position="360"/>
        <end position="379"/>
    </location>
</feature>
<dbReference type="AlphaFoldDB" id="A0A9P8VJX1"/>
<comment type="caution">
    <text evidence="8">The sequence shown here is derived from an EMBL/GenBank/DDBJ whole genome shotgun (WGS) entry which is preliminary data.</text>
</comment>
<feature type="transmembrane region" description="Helical" evidence="6">
    <location>
        <begin position="208"/>
        <end position="226"/>
    </location>
</feature>
<comment type="subcellular location">
    <subcellularLocation>
        <location evidence="1">Membrane</location>
        <topology evidence="1">Multi-pass membrane protein</topology>
    </subcellularLocation>
</comment>
<dbReference type="EMBL" id="JAGSXJ010000004">
    <property type="protein sequence ID" value="KAH6692568.1"/>
    <property type="molecule type" value="Genomic_DNA"/>
</dbReference>
<evidence type="ECO:0000259" key="7">
    <source>
        <dbReference type="PROSITE" id="PS50850"/>
    </source>
</evidence>
<feature type="transmembrane region" description="Helical" evidence="6">
    <location>
        <begin position="420"/>
        <end position="443"/>
    </location>
</feature>
<keyword evidence="9" id="KW-1185">Reference proteome</keyword>
<keyword evidence="2 6" id="KW-0812">Transmembrane</keyword>
<feature type="transmembrane region" description="Helical" evidence="6">
    <location>
        <begin position="455"/>
        <end position="474"/>
    </location>
</feature>
<protein>
    <submittedName>
        <fullName evidence="8">Major facilitator superfamily domain-containing protein</fullName>
    </submittedName>
</protein>
<feature type="transmembrane region" description="Helical" evidence="6">
    <location>
        <begin position="117"/>
        <end position="142"/>
    </location>
</feature>
<feature type="transmembrane region" description="Helical" evidence="6">
    <location>
        <begin position="182"/>
        <end position="202"/>
    </location>
</feature>
<feature type="transmembrane region" description="Helical" evidence="6">
    <location>
        <begin position="280"/>
        <end position="303"/>
    </location>
</feature>
<dbReference type="GO" id="GO:0015174">
    <property type="term" value="F:basic amino acid transmembrane transporter activity"/>
    <property type="evidence" value="ECO:0007669"/>
    <property type="project" value="TreeGrafter"/>
</dbReference>
<feature type="compositionally biased region" description="Polar residues" evidence="5">
    <location>
        <begin position="1"/>
        <end position="10"/>
    </location>
</feature>
<dbReference type="PANTHER" id="PTHR23501:SF81">
    <property type="entry name" value="VACUOLAR BASIC AMINO ACID TRANSPORTER 2"/>
    <property type="match status" value="1"/>
</dbReference>
<evidence type="ECO:0000256" key="6">
    <source>
        <dbReference type="SAM" id="Phobius"/>
    </source>
</evidence>
<dbReference type="OrthoDB" id="6770063at2759"/>
<dbReference type="GO" id="GO:0000329">
    <property type="term" value="C:fungal-type vacuole membrane"/>
    <property type="evidence" value="ECO:0007669"/>
    <property type="project" value="TreeGrafter"/>
</dbReference>
<evidence type="ECO:0000313" key="9">
    <source>
        <dbReference type="Proteomes" id="UP000770015"/>
    </source>
</evidence>
<evidence type="ECO:0000313" key="8">
    <source>
        <dbReference type="EMBL" id="KAH6692568.1"/>
    </source>
</evidence>
<dbReference type="InterPro" id="IPR036259">
    <property type="entry name" value="MFS_trans_sf"/>
</dbReference>
<evidence type="ECO:0000256" key="1">
    <source>
        <dbReference type="ARBA" id="ARBA00004141"/>
    </source>
</evidence>
<gene>
    <name evidence="8" type="ORF">F5X68DRAFT_267497</name>
</gene>
<proteinExistence type="predicted"/>
<feature type="transmembrane region" description="Helical" evidence="6">
    <location>
        <begin position="148"/>
        <end position="170"/>
    </location>
</feature>
<dbReference type="InterPro" id="IPR011701">
    <property type="entry name" value="MFS"/>
</dbReference>